<name>A0A0F4GS71_9PEZI</name>
<dbReference type="OrthoDB" id="5140754at2759"/>
<evidence type="ECO:0008006" key="3">
    <source>
        <dbReference type="Google" id="ProtNLM"/>
    </source>
</evidence>
<evidence type="ECO:0000313" key="1">
    <source>
        <dbReference type="EMBL" id="KJX99030.1"/>
    </source>
</evidence>
<organism evidence="1 2">
    <name type="scientific">Zymoseptoria brevis</name>
    <dbReference type="NCBI Taxonomy" id="1047168"/>
    <lineage>
        <taxon>Eukaryota</taxon>
        <taxon>Fungi</taxon>
        <taxon>Dikarya</taxon>
        <taxon>Ascomycota</taxon>
        <taxon>Pezizomycotina</taxon>
        <taxon>Dothideomycetes</taxon>
        <taxon>Dothideomycetidae</taxon>
        <taxon>Mycosphaerellales</taxon>
        <taxon>Mycosphaerellaceae</taxon>
        <taxon>Zymoseptoria</taxon>
    </lineage>
</organism>
<dbReference type="Proteomes" id="UP000033647">
    <property type="component" value="Unassembled WGS sequence"/>
</dbReference>
<proteinExistence type="predicted"/>
<accession>A0A0F4GS71</accession>
<protein>
    <recommendedName>
        <fullName evidence="3">Knr4/Smi1-like domain-containing protein</fullName>
    </recommendedName>
</protein>
<dbReference type="AlphaFoldDB" id="A0A0F4GS71"/>
<sequence>MEASTPPSSIAQALDSYKVAIAAKNQAVLKVIVETLTSLPAPSNMTAEYAKAKRLDCLKHRLGTGITTFVSSPGDLLSATARAELVSRLELDGVSHRPVDQEAREKWFAAIKEGIPKTGIEVDFTFPPPELEEFCGLVSSIYGPGLPYWREMTGFDLLAPARRQEQIELTQQRAIVPLRDDDEVAEPTEIDYLWEEWNVSVAIKIGDGCSISNGGSFALYCREAEAGEWKWRYAVHDGQWCSDVYETLEEYLEFYAHFGEQSEDRLSGLPNSRACSFVSKNLNT</sequence>
<reference evidence="1 2" key="1">
    <citation type="submission" date="2015-03" db="EMBL/GenBank/DDBJ databases">
        <title>RNA-seq based gene annotation and comparative genomics of four Zymoseptoria species reveal species-specific pathogenicity related genes and transposable element activity.</title>
        <authorList>
            <person name="Grandaubert J."/>
            <person name="Bhattacharyya A."/>
            <person name="Stukenbrock E.H."/>
        </authorList>
    </citation>
    <scope>NUCLEOTIDE SEQUENCE [LARGE SCALE GENOMIC DNA]</scope>
    <source>
        <strain evidence="1 2">Zb18110</strain>
    </source>
</reference>
<gene>
    <name evidence="1" type="ORF">TI39_contig377g00016</name>
</gene>
<dbReference type="EMBL" id="LAFY01000369">
    <property type="protein sequence ID" value="KJX99030.1"/>
    <property type="molecule type" value="Genomic_DNA"/>
</dbReference>
<evidence type="ECO:0000313" key="2">
    <source>
        <dbReference type="Proteomes" id="UP000033647"/>
    </source>
</evidence>
<keyword evidence="2" id="KW-1185">Reference proteome</keyword>
<comment type="caution">
    <text evidence="1">The sequence shown here is derived from an EMBL/GenBank/DDBJ whole genome shotgun (WGS) entry which is preliminary data.</text>
</comment>